<dbReference type="Pfam" id="PF00535">
    <property type="entry name" value="Glycos_transf_2"/>
    <property type="match status" value="1"/>
</dbReference>
<reference evidence="2 3" key="1">
    <citation type="journal article" date="2016" name="Nat. Commun.">
        <title>Thousands of microbial genomes shed light on interconnected biogeochemical processes in an aquifer system.</title>
        <authorList>
            <person name="Anantharaman K."/>
            <person name="Brown C.T."/>
            <person name="Hug L.A."/>
            <person name="Sharon I."/>
            <person name="Castelle C.J."/>
            <person name="Probst A.J."/>
            <person name="Thomas B.C."/>
            <person name="Singh A."/>
            <person name="Wilkins M.J."/>
            <person name="Karaoz U."/>
            <person name="Brodie E.L."/>
            <person name="Williams K.H."/>
            <person name="Hubbard S.S."/>
            <person name="Banfield J.F."/>
        </authorList>
    </citation>
    <scope>NUCLEOTIDE SEQUENCE [LARGE SCALE GENOMIC DNA]</scope>
</reference>
<proteinExistence type="predicted"/>
<dbReference type="InterPro" id="IPR029044">
    <property type="entry name" value="Nucleotide-diphossugar_trans"/>
</dbReference>
<dbReference type="InterPro" id="IPR001173">
    <property type="entry name" value="Glyco_trans_2-like"/>
</dbReference>
<protein>
    <recommendedName>
        <fullName evidence="1">Glycosyltransferase 2-like domain-containing protein</fullName>
    </recommendedName>
</protein>
<dbReference type="PANTHER" id="PTHR43179">
    <property type="entry name" value="RHAMNOSYLTRANSFERASE WBBL"/>
    <property type="match status" value="1"/>
</dbReference>
<dbReference type="EMBL" id="MFIE01000022">
    <property type="protein sequence ID" value="OGF82355.1"/>
    <property type="molecule type" value="Genomic_DNA"/>
</dbReference>
<evidence type="ECO:0000313" key="2">
    <source>
        <dbReference type="EMBL" id="OGF82355.1"/>
    </source>
</evidence>
<organism evidence="2 3">
    <name type="scientific">Candidatus Giovannonibacteria bacterium RIFCSPLOWO2_01_FULL_46_13</name>
    <dbReference type="NCBI Taxonomy" id="1798352"/>
    <lineage>
        <taxon>Bacteria</taxon>
        <taxon>Candidatus Giovannoniibacteriota</taxon>
    </lineage>
</organism>
<accession>A0A1F5X353</accession>
<gene>
    <name evidence="2" type="ORF">A3B18_00165</name>
</gene>
<comment type="caution">
    <text evidence="2">The sequence shown here is derived from an EMBL/GenBank/DDBJ whole genome shotgun (WGS) entry which is preliminary data.</text>
</comment>
<evidence type="ECO:0000259" key="1">
    <source>
        <dbReference type="Pfam" id="PF00535"/>
    </source>
</evidence>
<name>A0A1F5X353_9BACT</name>
<feature type="domain" description="Glycosyltransferase 2-like" evidence="1">
    <location>
        <begin position="7"/>
        <end position="165"/>
    </location>
</feature>
<dbReference type="CDD" id="cd04186">
    <property type="entry name" value="GT_2_like_c"/>
    <property type="match status" value="1"/>
</dbReference>
<dbReference type="AlphaFoldDB" id="A0A1F5X353"/>
<dbReference type="Gene3D" id="3.90.550.10">
    <property type="entry name" value="Spore Coat Polysaccharide Biosynthesis Protein SpsA, Chain A"/>
    <property type="match status" value="1"/>
</dbReference>
<dbReference type="Proteomes" id="UP000178684">
    <property type="component" value="Unassembled WGS sequence"/>
</dbReference>
<dbReference type="SUPFAM" id="SSF53448">
    <property type="entry name" value="Nucleotide-diphospho-sugar transferases"/>
    <property type="match status" value="1"/>
</dbReference>
<sequence length="233" mass="26825">MIVESFSVVIPSYNGKEFLRKTLLALKKSTSQPLRCIVVDDASVDGTFQMLKKEFPEVMAVRNEKNLGPTASRNRGAKKTEGDAIVFIDNDVLVRPDSIDRLLDFLSKTINAGMVGGTLIDEKGRNIPWNMGKKLGTGLIREYDSNREVSWVAEGFIAVRKELFDVIGGFDEWFFMTGEGPDLSERMRKRGFKTYFVKDAVVDLRESHTHPRWKRKIWSWMQFPKFYFKHGFR</sequence>
<dbReference type="PANTHER" id="PTHR43179:SF7">
    <property type="entry name" value="RHAMNOSYLTRANSFERASE WBBL"/>
    <property type="match status" value="1"/>
</dbReference>
<evidence type="ECO:0000313" key="3">
    <source>
        <dbReference type="Proteomes" id="UP000178684"/>
    </source>
</evidence>